<dbReference type="KEGG" id="gsl:Gasu_42320"/>
<evidence type="ECO:0000313" key="1">
    <source>
        <dbReference type="EMBL" id="EME28229.1"/>
    </source>
</evidence>
<dbReference type="OrthoDB" id="10186at2759"/>
<name>M2XXR2_GALSU</name>
<reference evidence="2" key="1">
    <citation type="journal article" date="2013" name="Science">
        <title>Gene transfer from bacteria and archaea facilitated evolution of an extremophilic eukaryote.</title>
        <authorList>
            <person name="Schonknecht G."/>
            <person name="Chen W.H."/>
            <person name="Ternes C.M."/>
            <person name="Barbier G.G."/>
            <person name="Shrestha R.P."/>
            <person name="Stanke M."/>
            <person name="Brautigam A."/>
            <person name="Baker B.J."/>
            <person name="Banfield J.F."/>
            <person name="Garavito R.M."/>
            <person name="Carr K."/>
            <person name="Wilkerson C."/>
            <person name="Rensing S.A."/>
            <person name="Gagneul D."/>
            <person name="Dickenson N.E."/>
            <person name="Oesterhelt C."/>
            <person name="Lercher M.J."/>
            <person name="Weber A.P."/>
        </authorList>
    </citation>
    <scope>NUCLEOTIDE SEQUENCE [LARGE SCALE GENOMIC DNA]</scope>
    <source>
        <strain evidence="2">074W</strain>
    </source>
</reference>
<proteinExistence type="predicted"/>
<dbReference type="EMBL" id="KB454522">
    <property type="protein sequence ID" value="EME28229.1"/>
    <property type="molecule type" value="Genomic_DNA"/>
</dbReference>
<dbReference type="AlphaFoldDB" id="M2XXR2"/>
<dbReference type="Gramene" id="EME28229">
    <property type="protein sequence ID" value="EME28229"/>
    <property type="gene ID" value="Gasu_42320"/>
</dbReference>
<dbReference type="RefSeq" id="XP_005704749.1">
    <property type="nucleotide sequence ID" value="XM_005704692.1"/>
</dbReference>
<keyword evidence="2" id="KW-1185">Reference proteome</keyword>
<gene>
    <name evidence="1" type="ORF">Gasu_42320</name>
</gene>
<protein>
    <submittedName>
        <fullName evidence="1">Uncharacterized protein</fullName>
    </submittedName>
</protein>
<sequence length="180" mass="21140">MTVDVSDHQLEQDIMNNLSKLRETWMDWNDYQKRTNCKVVSSEQVRDTSLALNIQQSVANDSSPKHFVSSVKSCKMEKKIIKRRKIVTSEHPKTLSKSEKEDAKELDMFCFVRQHRDEVKRFVLQNEKSQSNLWKQSLMELGVQAKRKSKVPFPIFLGMQRKQKKRRARLLSKNGSTARK</sequence>
<dbReference type="Proteomes" id="UP000030680">
    <property type="component" value="Unassembled WGS sequence"/>
</dbReference>
<dbReference type="Pfam" id="PF15375">
    <property type="entry name" value="FSAF1"/>
    <property type="match status" value="1"/>
</dbReference>
<accession>M2XXR2</accession>
<dbReference type="GeneID" id="17087084"/>
<evidence type="ECO:0000313" key="2">
    <source>
        <dbReference type="Proteomes" id="UP000030680"/>
    </source>
</evidence>
<organism evidence="1 2">
    <name type="scientific">Galdieria sulphuraria</name>
    <name type="common">Red alga</name>
    <dbReference type="NCBI Taxonomy" id="130081"/>
    <lineage>
        <taxon>Eukaryota</taxon>
        <taxon>Rhodophyta</taxon>
        <taxon>Bangiophyceae</taxon>
        <taxon>Galdieriales</taxon>
        <taxon>Galdieriaceae</taxon>
        <taxon>Galdieria</taxon>
    </lineage>
</organism>
<dbReference type="InterPro" id="IPR027973">
    <property type="entry name" value="FSAF1-like"/>
</dbReference>